<accession>A0ABQ8LAE5</accession>
<dbReference type="PROSITE" id="PS00028">
    <property type="entry name" value="ZINC_FINGER_C2H2_1"/>
    <property type="match status" value="2"/>
</dbReference>
<name>A0ABQ8LAE5_LABRO</name>
<keyword evidence="9" id="KW-0804">Transcription</keyword>
<comment type="subcellular location">
    <subcellularLocation>
        <location evidence="1">Nucleus</location>
    </subcellularLocation>
</comment>
<keyword evidence="8" id="KW-0238">DNA-binding</keyword>
<dbReference type="SUPFAM" id="SSF57667">
    <property type="entry name" value="beta-beta-alpha zinc fingers"/>
    <property type="match status" value="3"/>
</dbReference>
<reference evidence="14 15" key="1">
    <citation type="submission" date="2022-01" db="EMBL/GenBank/DDBJ databases">
        <title>A high-quality chromosome-level genome assembly of rohu carp, Labeo rohita.</title>
        <authorList>
            <person name="Arick M.A. II"/>
            <person name="Hsu C.-Y."/>
            <person name="Magbanua Z."/>
            <person name="Pechanova O."/>
            <person name="Grover C."/>
            <person name="Miller E."/>
            <person name="Thrash A."/>
            <person name="Ezzel L."/>
            <person name="Alam S."/>
            <person name="Benzie J."/>
            <person name="Hamilton M."/>
            <person name="Karsi A."/>
            <person name="Lawrence M.L."/>
            <person name="Peterson D.G."/>
        </authorList>
    </citation>
    <scope>NUCLEOTIDE SEQUENCE [LARGE SCALE GENOMIC DNA]</scope>
    <source>
        <strain evidence="15">BAU-BD-2019</strain>
        <tissue evidence="14">Blood</tissue>
    </source>
</reference>
<organism evidence="14 15">
    <name type="scientific">Labeo rohita</name>
    <name type="common">Indian major carp</name>
    <name type="synonym">Cyprinus rohita</name>
    <dbReference type="NCBI Taxonomy" id="84645"/>
    <lineage>
        <taxon>Eukaryota</taxon>
        <taxon>Metazoa</taxon>
        <taxon>Chordata</taxon>
        <taxon>Craniata</taxon>
        <taxon>Vertebrata</taxon>
        <taxon>Euteleostomi</taxon>
        <taxon>Actinopterygii</taxon>
        <taxon>Neopterygii</taxon>
        <taxon>Teleostei</taxon>
        <taxon>Ostariophysi</taxon>
        <taxon>Cypriniformes</taxon>
        <taxon>Cyprinidae</taxon>
        <taxon>Labeoninae</taxon>
        <taxon>Labeonini</taxon>
        <taxon>Labeo</taxon>
    </lineage>
</organism>
<dbReference type="Pfam" id="PF00096">
    <property type="entry name" value="zf-C2H2"/>
    <property type="match status" value="3"/>
</dbReference>
<proteinExistence type="inferred from homology"/>
<evidence type="ECO:0000256" key="3">
    <source>
        <dbReference type="ARBA" id="ARBA00022723"/>
    </source>
</evidence>
<sequence length="258" mass="30031">MAFIKEESEDMKIEETFRVKHEDTEEQTDLMVLKEEREVLDEIEEKYHHEKNHHDFKNEEKSSDNEKAHKSKSVHYFTCQQCGKTFTLKGSLQNLMRIHTGETFTCQQCGKCFTQKQNLAIHMRVHTGEKPYTCHQCGQSFRNNKNLYTHIRSHAREIPFTCKLCGKKFSRKEILNAHKCLVCAVETPKGPQPTIIQVPSNDFKRFCVCPDIDSFPVVRYTIDQGCSTLVLEIDFPAEFSSNPDQTHLNQLIRISRST</sequence>
<feature type="region of interest" description="Disordered" evidence="12">
    <location>
        <begin position="47"/>
        <end position="67"/>
    </location>
</feature>
<dbReference type="Proteomes" id="UP000830375">
    <property type="component" value="Unassembled WGS sequence"/>
</dbReference>
<keyword evidence="3" id="KW-0479">Metal-binding</keyword>
<evidence type="ECO:0000256" key="2">
    <source>
        <dbReference type="ARBA" id="ARBA00006991"/>
    </source>
</evidence>
<dbReference type="InterPro" id="IPR013087">
    <property type="entry name" value="Znf_C2H2_type"/>
</dbReference>
<gene>
    <name evidence="14" type="ORF">H4Q32_029880</name>
</gene>
<evidence type="ECO:0000256" key="5">
    <source>
        <dbReference type="ARBA" id="ARBA00022771"/>
    </source>
</evidence>
<comment type="similarity">
    <text evidence="2">Belongs to the krueppel C2H2-type zinc-finger protein family.</text>
</comment>
<evidence type="ECO:0000256" key="6">
    <source>
        <dbReference type="ARBA" id="ARBA00022833"/>
    </source>
</evidence>
<evidence type="ECO:0000259" key="13">
    <source>
        <dbReference type="PROSITE" id="PS50157"/>
    </source>
</evidence>
<keyword evidence="15" id="KW-1185">Reference proteome</keyword>
<feature type="domain" description="C2H2-type" evidence="13">
    <location>
        <begin position="160"/>
        <end position="188"/>
    </location>
</feature>
<evidence type="ECO:0000313" key="15">
    <source>
        <dbReference type="Proteomes" id="UP000830375"/>
    </source>
</evidence>
<keyword evidence="5 11" id="KW-0863">Zinc-finger</keyword>
<dbReference type="InterPro" id="IPR036236">
    <property type="entry name" value="Znf_C2H2_sf"/>
</dbReference>
<feature type="domain" description="C2H2-type" evidence="13">
    <location>
        <begin position="104"/>
        <end position="131"/>
    </location>
</feature>
<keyword evidence="7" id="KW-0805">Transcription regulation</keyword>
<dbReference type="PANTHER" id="PTHR24404:SF41">
    <property type="entry name" value="ZINC FINGER PROTEIN 613"/>
    <property type="match status" value="1"/>
</dbReference>
<evidence type="ECO:0000256" key="9">
    <source>
        <dbReference type="ARBA" id="ARBA00023163"/>
    </source>
</evidence>
<dbReference type="Gene3D" id="3.30.160.60">
    <property type="entry name" value="Classic Zinc Finger"/>
    <property type="match status" value="4"/>
</dbReference>
<evidence type="ECO:0000256" key="11">
    <source>
        <dbReference type="PROSITE-ProRule" id="PRU00042"/>
    </source>
</evidence>
<evidence type="ECO:0000256" key="12">
    <source>
        <dbReference type="SAM" id="MobiDB-lite"/>
    </source>
</evidence>
<evidence type="ECO:0000256" key="10">
    <source>
        <dbReference type="ARBA" id="ARBA00023242"/>
    </source>
</evidence>
<feature type="domain" description="C2H2-type" evidence="13">
    <location>
        <begin position="77"/>
        <end position="104"/>
    </location>
</feature>
<keyword evidence="6" id="KW-0862">Zinc</keyword>
<keyword evidence="10" id="KW-0539">Nucleus</keyword>
<dbReference type="SMART" id="SM00355">
    <property type="entry name" value="ZnF_C2H2"/>
    <property type="match status" value="4"/>
</dbReference>
<dbReference type="PROSITE" id="PS50157">
    <property type="entry name" value="ZINC_FINGER_C2H2_2"/>
    <property type="match status" value="4"/>
</dbReference>
<comment type="caution">
    <text evidence="14">The sequence shown here is derived from an EMBL/GenBank/DDBJ whole genome shotgun (WGS) entry which is preliminary data.</text>
</comment>
<dbReference type="EMBL" id="JACTAM010000213">
    <property type="protein sequence ID" value="KAI2647660.1"/>
    <property type="molecule type" value="Genomic_DNA"/>
</dbReference>
<feature type="domain" description="C2H2-type" evidence="13">
    <location>
        <begin position="132"/>
        <end position="159"/>
    </location>
</feature>
<protein>
    <recommendedName>
        <fullName evidence="13">C2H2-type domain-containing protein</fullName>
    </recommendedName>
</protein>
<evidence type="ECO:0000256" key="1">
    <source>
        <dbReference type="ARBA" id="ARBA00004123"/>
    </source>
</evidence>
<evidence type="ECO:0000256" key="8">
    <source>
        <dbReference type="ARBA" id="ARBA00023125"/>
    </source>
</evidence>
<keyword evidence="4" id="KW-0677">Repeat</keyword>
<dbReference type="PANTHER" id="PTHR24404">
    <property type="entry name" value="ZINC FINGER PROTEIN"/>
    <property type="match status" value="1"/>
</dbReference>
<evidence type="ECO:0000313" key="14">
    <source>
        <dbReference type="EMBL" id="KAI2647660.1"/>
    </source>
</evidence>
<evidence type="ECO:0000256" key="4">
    <source>
        <dbReference type="ARBA" id="ARBA00022737"/>
    </source>
</evidence>
<evidence type="ECO:0000256" key="7">
    <source>
        <dbReference type="ARBA" id="ARBA00023015"/>
    </source>
</evidence>
<dbReference type="InterPro" id="IPR050589">
    <property type="entry name" value="Ikaros_C2H2-ZF"/>
</dbReference>